<gene>
    <name evidence="1" type="ORF">US29_C0045G0002</name>
</gene>
<evidence type="ECO:0000313" key="2">
    <source>
        <dbReference type="Proteomes" id="UP000033886"/>
    </source>
</evidence>
<sequence length="40" mass="4758">MRIVAGTRDRERTKKDLLKKKIFFLPEKRSKTANKTMSAY</sequence>
<organism evidence="1 2">
    <name type="scientific">candidate division WS6 bacterium GW2011_GWF1_36_8</name>
    <dbReference type="NCBI Taxonomy" id="1619098"/>
    <lineage>
        <taxon>Bacteria</taxon>
        <taxon>Candidatus Dojkabacteria</taxon>
    </lineage>
</organism>
<dbReference type="EMBL" id="LBSK01000045">
    <property type="protein sequence ID" value="KKQ15345.1"/>
    <property type="molecule type" value="Genomic_DNA"/>
</dbReference>
<dbReference type="Proteomes" id="UP000033886">
    <property type="component" value="Unassembled WGS sequence"/>
</dbReference>
<reference evidence="1 2" key="1">
    <citation type="journal article" date="2015" name="Nature">
        <title>rRNA introns, odd ribosomes, and small enigmatic genomes across a large radiation of phyla.</title>
        <authorList>
            <person name="Brown C.T."/>
            <person name="Hug L.A."/>
            <person name="Thomas B.C."/>
            <person name="Sharon I."/>
            <person name="Castelle C.J."/>
            <person name="Singh A."/>
            <person name="Wilkins M.J."/>
            <person name="Williams K.H."/>
            <person name="Banfield J.F."/>
        </authorList>
    </citation>
    <scope>NUCLEOTIDE SEQUENCE [LARGE SCALE GENOMIC DNA]</scope>
</reference>
<comment type="caution">
    <text evidence="1">The sequence shown here is derived from an EMBL/GenBank/DDBJ whole genome shotgun (WGS) entry which is preliminary data.</text>
</comment>
<protein>
    <submittedName>
        <fullName evidence="1">Uncharacterized protein</fullName>
    </submittedName>
</protein>
<dbReference type="AlphaFoldDB" id="A0A0G0FNJ9"/>
<proteinExistence type="predicted"/>
<name>A0A0G0FNJ9_9BACT</name>
<evidence type="ECO:0000313" key="1">
    <source>
        <dbReference type="EMBL" id="KKQ15345.1"/>
    </source>
</evidence>
<accession>A0A0G0FNJ9</accession>